<dbReference type="PANTHER" id="PTHR31189:SF13">
    <property type="entry name" value="CUPINCIN"/>
    <property type="match status" value="1"/>
</dbReference>
<dbReference type="Proteomes" id="UP000275267">
    <property type="component" value="Unassembled WGS sequence"/>
</dbReference>
<dbReference type="InterPro" id="IPR006045">
    <property type="entry name" value="Cupin_1"/>
</dbReference>
<feature type="compositionally biased region" description="Basic and acidic residues" evidence="1">
    <location>
        <begin position="1"/>
        <end position="13"/>
    </location>
</feature>
<sequence>MTTASEDRIRELSRSCSRGGHGHGGGESMWDIKPSSLIGRSPRHSNSHDRHYEITVDDCPHLWASPATHFNKLVIIVEGSGYFEMACLHLCGGRSSLQRRGRGHNSSREYGREDEEEGREEQEGGLKSRSYNLRSRIPLGHPTTLVAGKDKNLAVLCFGVNARHGEKVFLMSNNSALRQMDEPAKALAFETEREKVDSIIGARTDAIFLRGLNNSRVPYA</sequence>
<proteinExistence type="predicted"/>
<evidence type="ECO:0000259" key="2">
    <source>
        <dbReference type="SMART" id="SM00835"/>
    </source>
</evidence>
<organism evidence="3 4">
    <name type="scientific">Panicum miliaceum</name>
    <name type="common">Proso millet</name>
    <name type="synonym">Broomcorn millet</name>
    <dbReference type="NCBI Taxonomy" id="4540"/>
    <lineage>
        <taxon>Eukaryota</taxon>
        <taxon>Viridiplantae</taxon>
        <taxon>Streptophyta</taxon>
        <taxon>Embryophyta</taxon>
        <taxon>Tracheophyta</taxon>
        <taxon>Spermatophyta</taxon>
        <taxon>Magnoliopsida</taxon>
        <taxon>Liliopsida</taxon>
        <taxon>Poales</taxon>
        <taxon>Poaceae</taxon>
        <taxon>PACMAD clade</taxon>
        <taxon>Panicoideae</taxon>
        <taxon>Panicodae</taxon>
        <taxon>Paniceae</taxon>
        <taxon>Panicinae</taxon>
        <taxon>Panicum</taxon>
        <taxon>Panicum sect. Panicum</taxon>
    </lineage>
</organism>
<evidence type="ECO:0000256" key="1">
    <source>
        <dbReference type="SAM" id="MobiDB-lite"/>
    </source>
</evidence>
<dbReference type="EMBL" id="PQIB02000018">
    <property type="protein sequence ID" value="RLM54218.1"/>
    <property type="molecule type" value="Genomic_DNA"/>
</dbReference>
<dbReference type="InterPro" id="IPR050253">
    <property type="entry name" value="Seed_Storage-Functional"/>
</dbReference>
<gene>
    <name evidence="3" type="ORF">C2845_PM10G10720</name>
</gene>
<dbReference type="SUPFAM" id="SSF51182">
    <property type="entry name" value="RmlC-like cupins"/>
    <property type="match status" value="1"/>
</dbReference>
<dbReference type="PANTHER" id="PTHR31189">
    <property type="entry name" value="OS03G0336100 PROTEIN-RELATED"/>
    <property type="match status" value="1"/>
</dbReference>
<keyword evidence="4" id="KW-1185">Reference proteome</keyword>
<dbReference type="SMART" id="SM00835">
    <property type="entry name" value="Cupin_1"/>
    <property type="match status" value="1"/>
</dbReference>
<feature type="region of interest" description="Disordered" evidence="1">
    <location>
        <begin position="1"/>
        <end position="34"/>
    </location>
</feature>
<dbReference type="InterPro" id="IPR011051">
    <property type="entry name" value="RmlC_Cupin_sf"/>
</dbReference>
<dbReference type="STRING" id="4540.A0A3L6PBI0"/>
<comment type="caution">
    <text evidence="3">The sequence shown here is derived from an EMBL/GenBank/DDBJ whole genome shotgun (WGS) entry which is preliminary data.</text>
</comment>
<evidence type="ECO:0000313" key="3">
    <source>
        <dbReference type="EMBL" id="RLM54218.1"/>
    </source>
</evidence>
<dbReference type="InterPro" id="IPR014710">
    <property type="entry name" value="RmlC-like_jellyroll"/>
</dbReference>
<feature type="region of interest" description="Disordered" evidence="1">
    <location>
        <begin position="96"/>
        <end position="129"/>
    </location>
</feature>
<dbReference type="OrthoDB" id="1912756at2759"/>
<evidence type="ECO:0000313" key="4">
    <source>
        <dbReference type="Proteomes" id="UP000275267"/>
    </source>
</evidence>
<name>A0A3L6PBI0_PANMI</name>
<protein>
    <submittedName>
        <fullName evidence="3">Globulin-1 S allele-like</fullName>
    </submittedName>
</protein>
<dbReference type="Gene3D" id="2.60.120.10">
    <property type="entry name" value="Jelly Rolls"/>
    <property type="match status" value="1"/>
</dbReference>
<accession>A0A3L6PBI0</accession>
<feature type="domain" description="Cupin type-1" evidence="2">
    <location>
        <begin position="35"/>
        <end position="197"/>
    </location>
</feature>
<dbReference type="AlphaFoldDB" id="A0A3L6PBI0"/>
<reference evidence="4" key="1">
    <citation type="journal article" date="2019" name="Nat. Commun.">
        <title>The genome of broomcorn millet.</title>
        <authorList>
            <person name="Zou C."/>
            <person name="Miki D."/>
            <person name="Li D."/>
            <person name="Tang Q."/>
            <person name="Xiao L."/>
            <person name="Rajput S."/>
            <person name="Deng P."/>
            <person name="Jia W."/>
            <person name="Huang R."/>
            <person name="Zhang M."/>
            <person name="Sun Y."/>
            <person name="Hu J."/>
            <person name="Fu X."/>
            <person name="Schnable P.S."/>
            <person name="Li F."/>
            <person name="Zhang H."/>
            <person name="Feng B."/>
            <person name="Zhu X."/>
            <person name="Liu R."/>
            <person name="Schnable J.C."/>
            <person name="Zhu J.-K."/>
            <person name="Zhang H."/>
        </authorList>
    </citation>
    <scope>NUCLEOTIDE SEQUENCE [LARGE SCALE GENOMIC DNA]</scope>
</reference>